<feature type="compositionally biased region" description="Low complexity" evidence="4">
    <location>
        <begin position="479"/>
        <end position="502"/>
    </location>
</feature>
<evidence type="ECO:0000256" key="1">
    <source>
        <dbReference type="ARBA" id="ARBA00004430"/>
    </source>
</evidence>
<feature type="compositionally biased region" description="Gly residues" evidence="4">
    <location>
        <begin position="525"/>
        <end position="538"/>
    </location>
</feature>
<evidence type="ECO:0008006" key="7">
    <source>
        <dbReference type="Google" id="ProtNLM"/>
    </source>
</evidence>
<keyword evidence="2" id="KW-0963">Cytoplasm</keyword>
<dbReference type="Proteomes" id="UP000650467">
    <property type="component" value="Unassembled WGS sequence"/>
</dbReference>
<dbReference type="PANTHER" id="PTHR24107">
    <property type="entry name" value="YNEIN REGULATORY COMPLEX SUBUNIT 5"/>
    <property type="match status" value="1"/>
</dbReference>
<feature type="region of interest" description="Disordered" evidence="4">
    <location>
        <begin position="1394"/>
        <end position="1421"/>
    </location>
</feature>
<feature type="region of interest" description="Disordered" evidence="4">
    <location>
        <begin position="2121"/>
        <end position="2167"/>
    </location>
</feature>
<name>A0A835SUP8_CHLIN</name>
<feature type="region of interest" description="Disordered" evidence="4">
    <location>
        <begin position="1"/>
        <end position="46"/>
    </location>
</feature>
<dbReference type="GO" id="GO:0005930">
    <property type="term" value="C:axoneme"/>
    <property type="evidence" value="ECO:0007669"/>
    <property type="project" value="UniProtKB-SubCell"/>
</dbReference>
<comment type="subcellular location">
    <subcellularLocation>
        <location evidence="1">Cytoplasm</location>
        <location evidence="1">Cytoskeleton</location>
        <location evidence="1">Cilium axoneme</location>
    </subcellularLocation>
</comment>
<dbReference type="Pfam" id="PF13516">
    <property type="entry name" value="LRR_6"/>
    <property type="match status" value="1"/>
</dbReference>
<dbReference type="InterPro" id="IPR032675">
    <property type="entry name" value="LRR_dom_sf"/>
</dbReference>
<dbReference type="Gene3D" id="3.80.10.10">
    <property type="entry name" value="Ribonuclease Inhibitor"/>
    <property type="match status" value="1"/>
</dbReference>
<proteinExistence type="predicted"/>
<feature type="compositionally biased region" description="Gly residues" evidence="4">
    <location>
        <begin position="149"/>
        <end position="163"/>
    </location>
</feature>
<dbReference type="PANTHER" id="PTHR24107:SF2">
    <property type="entry name" value="NLR FAMILY CARD DOMAIN CONTAINING 3"/>
    <property type="match status" value="1"/>
</dbReference>
<feature type="compositionally biased region" description="Gly residues" evidence="4">
    <location>
        <begin position="100"/>
        <end position="110"/>
    </location>
</feature>
<dbReference type="InterPro" id="IPR001611">
    <property type="entry name" value="Leu-rich_rpt"/>
</dbReference>
<feature type="compositionally biased region" description="Low complexity" evidence="4">
    <location>
        <begin position="510"/>
        <end position="524"/>
    </location>
</feature>
<feature type="region of interest" description="Disordered" evidence="4">
    <location>
        <begin position="1802"/>
        <end position="1916"/>
    </location>
</feature>
<dbReference type="OrthoDB" id="120976at2759"/>
<evidence type="ECO:0000256" key="4">
    <source>
        <dbReference type="SAM" id="MobiDB-lite"/>
    </source>
</evidence>
<dbReference type="InterPro" id="IPR052410">
    <property type="entry name" value="DRC5"/>
</dbReference>
<feature type="compositionally biased region" description="Gly residues" evidence="4">
    <location>
        <begin position="63"/>
        <end position="74"/>
    </location>
</feature>
<reference evidence="5" key="1">
    <citation type="journal article" date="2020" name="bioRxiv">
        <title>Comparative genomics of Chlamydomonas.</title>
        <authorList>
            <person name="Craig R.J."/>
            <person name="Hasan A.R."/>
            <person name="Ness R.W."/>
            <person name="Keightley P.D."/>
        </authorList>
    </citation>
    <scope>NUCLEOTIDE SEQUENCE</scope>
    <source>
        <strain evidence="5">SAG 7.73</strain>
    </source>
</reference>
<accession>A0A835SUP8</accession>
<feature type="compositionally biased region" description="Pro residues" evidence="4">
    <location>
        <begin position="541"/>
        <end position="553"/>
    </location>
</feature>
<keyword evidence="6" id="KW-1185">Reference proteome</keyword>
<protein>
    <recommendedName>
        <fullName evidence="7">Flagellar associated protein</fullName>
    </recommendedName>
</protein>
<feature type="region of interest" description="Disordered" evidence="4">
    <location>
        <begin position="59"/>
        <end position="111"/>
    </location>
</feature>
<evidence type="ECO:0000256" key="2">
    <source>
        <dbReference type="ARBA" id="ARBA00022490"/>
    </source>
</evidence>
<keyword evidence="3" id="KW-0206">Cytoskeleton</keyword>
<evidence type="ECO:0000256" key="3">
    <source>
        <dbReference type="ARBA" id="ARBA00023212"/>
    </source>
</evidence>
<feature type="region of interest" description="Disordered" evidence="4">
    <location>
        <begin position="479"/>
        <end position="554"/>
    </location>
</feature>
<feature type="region of interest" description="Disordered" evidence="4">
    <location>
        <begin position="604"/>
        <end position="706"/>
    </location>
</feature>
<sequence length="2167" mass="216143">MLHTTTGVTTSGLVDVPAAGAGPAPPSAPTTAREGRRSGPPAAVSISGNVEVLGPVAAASPGAGAGPTGGGGNNSLGRMMGAPSPVAAPATGAVSPRPGGRPGAGAGGGSVALTPSGRALFTGAAAGGGAGGGGARPTTAMSTASVRTVGGGAGGGGAGGGPRLGRKGDGKGAAASGPGKVACMTDLEDALTRFFQESMELAPKPPPKPPPSSSSSDGDDGDASSDDELAKEELDVLERLYLVMPHLESPGKGDVTLTPYNPLGPGGAAAATPRFGPAATASTTSRPISAMPPSAAAAPGSAGPGAPAANVPTPASAAAAAAAQLNSLLPQGGARSASPGPRGVSISGGMRSVGGGTAAGGKAAAGGPDLVGGSSPKKSRSAGASTGVASSSAVFLPSKTVLSFHQKALGITVPLGACVPVPTSGPGVSGGAAGAAGPFGARSTADEAPLTSAYVHRDADYLMMQQMVAAAVAAGQSRPSTAPAAAGSGAAAARQAAGSGARSPPPPPAAKRASTPGGKSPAAAGKGGKGAAAAGKGGKAPPAPPPSMPPRPAVPVHLQHLVRPGSASVGALIGRRQPAGIDPAIVTAVMSGVHVDPVAGFGDGGGGGGWAEGGSVSAPMPTNGTLAQRPLSPSRRLDGGSGARPSTSGAGAGGGGGKPGSPQRRGSSGGVAASNANTPRPLSSGAGVGGGGGGGGGSRPGTAPVGTATWATNQLERLRGAAATRAAARTAMSPLRASLAGPISGLQSPHVAKALTEMEMDVLNRSMDSALQPLSRAAARLGTYGESFPTAQLFSNVSSAAAPKAPGGGGGGAMHAWGPSSLPSLADTNGGSRPATAPPPGGGGGGGGIGLGVGLFGSPIVSRPAAAVAAAALASTSATPTPQLATGPPPAPIPGTAGAVTGMPGGEETGPRRKLRRQDFGQWEWPPGQGQAAPYNVLYHVQHEMAAALEDTEAAESSHSGPCDRVGEVGRLLRRYRRQGCPPSFNLSHAINGVDQVVALVDVLAHPDLSELTELLLAGNSLGDDAFAPLAARLGSAACAPLRSLDLGLNGLSASALPPLLPLLRDELAAMSKAQRIRRGLDAKPPHGVLTRLIMDANPIGDAGAELICDAAASDYTQLAELRLSRCGLGERGAAACGRLLENSGAIRILDLSWNTLGRRGGQALGEGLRAANSVQQLYLQWTGITDVGASHLAKALKVNTSLVLLDMSGDSVSGDTSLVLLDSLADNGALRELVLRDNPVGVVAARKLLKAMHQGVLETVDLLGCSFSMGGSSVVWDPHDPDGTYDLDLEVPAHYQVAVELVGLAALMGLRSWRNATLNGKPFRLMSTSKLQIPLRGRLHVEFASCTPLVRDEGPLSDGEVRGMWFNLVDPEGAATPAGPMFVSMYDGQLPPDALGSAPPSGLAPTLSGEAAGGGGRAAGRGAAAAAGAAAATPSGTTSGGAARALKKGESVLNSGAAAAAAAAAAGRGAASGGSAAGSGAAAAKGAASGKKPAGGAGGGGAGGKGKAGAGRGDLSSTTELKGATDEWKLSLLEAMVTDVYLTCGQLKHMIRCFAGSQFKADAVVQAFGVLADTENFYAVLEELDPAMKAQVETRLGKVRLFFPENPTGRYTLMLGQLPHQCVARQLLQQYTQQYDAGLTDFPHSVCFTTCNMDGVPTDVSDPRKLYLPQEGVLDLCFVDLRRVPPGVKPLSRAQFATLVAHIVNMEELDPVALARIIDHPALPTAVSALRRWEAWTRRHPVSACVPHLRAATHAVRWREDPDAVASALAAIAAAETAAANAAAAAVAAAAAAAAGTAADAVPAPPAPAAAGAAAAGPSRFGPGGTGDAPARPSTVGEPSHHRASNVGDETPRRVGFPAGDGKAGGTGAVPAAAQNSVSFSPGTGMGTPAAEASAPDVGGGGGGNSPLRNKSLARRGGAPAGPLLPLYVRDMARYCETIRVLSVRHYVTCWQLMQLVALLPAAATDERVETVTTFWARTVDREAHWMDVMRSLTNDQQVRVCQRLGYKNVFNPERAAMHYRLRMFRDDERQVAFELYNKTYDTAVSSVNLFRNLTIDGMPRRVNQGPTMWTVLKGNAPDTATPTTTLEFDFWWPDENAATTMAARTIQRAFRLWKDPKSCGLPPRPVEEKRAGAGTAAPNFAGFNKKTRSAAPSKMNAPKKGGKKK</sequence>
<gene>
    <name evidence="5" type="ORF">HXX76_010227</name>
</gene>
<feature type="compositionally biased region" description="Acidic residues" evidence="4">
    <location>
        <begin position="217"/>
        <end position="228"/>
    </location>
</feature>
<feature type="compositionally biased region" description="Gly residues" evidence="4">
    <location>
        <begin position="650"/>
        <end position="659"/>
    </location>
</feature>
<dbReference type="EMBL" id="JAEHOC010000028">
    <property type="protein sequence ID" value="KAG2430128.1"/>
    <property type="molecule type" value="Genomic_DNA"/>
</dbReference>
<feature type="compositionally biased region" description="Gly residues" evidence="4">
    <location>
        <begin position="686"/>
        <end position="699"/>
    </location>
</feature>
<evidence type="ECO:0000313" key="5">
    <source>
        <dbReference type="EMBL" id="KAG2430128.1"/>
    </source>
</evidence>
<feature type="region of interest" description="Disordered" evidence="4">
    <location>
        <begin position="330"/>
        <end position="384"/>
    </location>
</feature>
<comment type="caution">
    <text evidence="5">The sequence shown here is derived from an EMBL/GenBank/DDBJ whole genome shotgun (WGS) entry which is preliminary data.</text>
</comment>
<feature type="region of interest" description="Disordered" evidence="4">
    <location>
        <begin position="1489"/>
        <end position="1519"/>
    </location>
</feature>
<feature type="compositionally biased region" description="Polar residues" evidence="4">
    <location>
        <begin position="1"/>
        <end position="12"/>
    </location>
</feature>
<dbReference type="SUPFAM" id="SSF52047">
    <property type="entry name" value="RNI-like"/>
    <property type="match status" value="1"/>
</dbReference>
<evidence type="ECO:0000313" key="6">
    <source>
        <dbReference type="Proteomes" id="UP000650467"/>
    </source>
</evidence>
<feature type="region of interest" description="Disordered" evidence="4">
    <location>
        <begin position="146"/>
        <end position="180"/>
    </location>
</feature>
<feature type="compositionally biased region" description="Low complexity" evidence="4">
    <location>
        <begin position="1810"/>
        <end position="1819"/>
    </location>
</feature>
<feature type="compositionally biased region" description="Gly residues" evidence="4">
    <location>
        <begin position="1494"/>
        <end position="1513"/>
    </location>
</feature>
<feature type="region of interest" description="Disordered" evidence="4">
    <location>
        <begin position="200"/>
        <end position="228"/>
    </location>
</feature>
<organism evidence="5 6">
    <name type="scientific">Chlamydomonas incerta</name>
    <dbReference type="NCBI Taxonomy" id="51695"/>
    <lineage>
        <taxon>Eukaryota</taxon>
        <taxon>Viridiplantae</taxon>
        <taxon>Chlorophyta</taxon>
        <taxon>core chlorophytes</taxon>
        <taxon>Chlorophyceae</taxon>
        <taxon>CS clade</taxon>
        <taxon>Chlamydomonadales</taxon>
        <taxon>Chlamydomonadaceae</taxon>
        <taxon>Chlamydomonas</taxon>
    </lineage>
</organism>
<dbReference type="SMART" id="SM00368">
    <property type="entry name" value="LRR_RI"/>
    <property type="match status" value="7"/>
</dbReference>
<feature type="compositionally biased region" description="Pro residues" evidence="4">
    <location>
        <begin position="203"/>
        <end position="212"/>
    </location>
</feature>
<feature type="region of interest" description="Disordered" evidence="4">
    <location>
        <begin position="268"/>
        <end position="312"/>
    </location>
</feature>
<feature type="region of interest" description="Disordered" evidence="4">
    <location>
        <begin position="801"/>
        <end position="845"/>
    </location>
</feature>